<evidence type="ECO:0000256" key="1">
    <source>
        <dbReference type="ARBA" id="ARBA00007730"/>
    </source>
</evidence>
<keyword evidence="4" id="KW-1133">Transmembrane helix</keyword>
<name>A0A7D3QVX0_9VIRU</name>
<dbReference type="InterPro" id="IPR027443">
    <property type="entry name" value="IPNS-like_sf"/>
</dbReference>
<dbReference type="GO" id="GO:0051213">
    <property type="term" value="F:dioxygenase activity"/>
    <property type="evidence" value="ECO:0007669"/>
    <property type="project" value="UniProtKB-KW"/>
</dbReference>
<accession>A0A7D3QVX0</accession>
<keyword evidence="7" id="KW-1185">Reference proteome</keyword>
<feature type="transmembrane region" description="Helical" evidence="4">
    <location>
        <begin position="6"/>
        <end position="23"/>
    </location>
</feature>
<dbReference type="EMBL" id="MT418680">
    <property type="protein sequence ID" value="QKF94019.1"/>
    <property type="molecule type" value="Genomic_DNA"/>
</dbReference>
<evidence type="ECO:0000256" key="4">
    <source>
        <dbReference type="SAM" id="Phobius"/>
    </source>
</evidence>
<sequence>MLLFYLLIILSMIFIFYMFNKSVQKNELFYDVNDVFPELEKIHKLRPIIMNEVNNVIKLQSQWNDWPEKDLYDGKGTWKIFPLYAFGIWVDENCKLMPKLTKFIKSIPKLKLATLSKLSPGMKLIPHQGWGKHSNVVLRAHYGLIVPEKQCYIKVSDENREKIKFHKNDEWMVFDDSKTHMAENKSHNDRIVLILDIERPEYIEKGKSKIGDSKELIEIVNYFKNKNIKIEQELDFK</sequence>
<dbReference type="InterPro" id="IPR007803">
    <property type="entry name" value="Asp/Arg/Pro-Hydrxlase"/>
</dbReference>
<gene>
    <name evidence="6" type="ORF">Fadolivirus_1_561</name>
</gene>
<feature type="domain" description="Aspartyl/asparaginy/proline hydroxylase" evidence="5">
    <location>
        <begin position="48"/>
        <end position="200"/>
    </location>
</feature>
<protein>
    <submittedName>
        <fullName evidence="6">Aspartyl/asparaginyl beta-hydroxylase</fullName>
    </submittedName>
</protein>
<dbReference type="PANTHER" id="PTHR46332:SF5">
    <property type="entry name" value="ASPARTATE BETA-HYDROXYLASE DOMAIN CONTAINING 2"/>
    <property type="match status" value="1"/>
</dbReference>
<reference evidence="6 7" key="1">
    <citation type="submission" date="2020-04" db="EMBL/GenBank/DDBJ databases">
        <title>Advantages and limits of metagenomic assembly and binning of a giant virus.</title>
        <authorList>
            <person name="Schulz F."/>
            <person name="Andreani J."/>
            <person name="Francis R."/>
            <person name="Boudjemaa H."/>
            <person name="Bou Khalil J.Y."/>
            <person name="Lee J."/>
            <person name="La Scola B."/>
            <person name="Woyke T."/>
        </authorList>
    </citation>
    <scope>NUCLEOTIDE SEQUENCE [LARGE SCALE GENOMIC DNA]</scope>
    <source>
        <strain evidence="6 7">FV1/VV64</strain>
    </source>
</reference>
<keyword evidence="2" id="KW-0223">Dioxygenase</keyword>
<proteinExistence type="inferred from homology"/>
<dbReference type="GO" id="GO:0016020">
    <property type="term" value="C:membrane"/>
    <property type="evidence" value="ECO:0007669"/>
    <property type="project" value="TreeGrafter"/>
</dbReference>
<dbReference type="PANTHER" id="PTHR46332">
    <property type="entry name" value="ASPARTATE BETA-HYDROXYLASE DOMAIN-CONTAINING PROTEIN 2"/>
    <property type="match status" value="1"/>
</dbReference>
<keyword evidence="4" id="KW-0812">Transmembrane</keyword>
<evidence type="ECO:0000256" key="2">
    <source>
        <dbReference type="ARBA" id="ARBA00022964"/>
    </source>
</evidence>
<evidence type="ECO:0000259" key="5">
    <source>
        <dbReference type="Pfam" id="PF05118"/>
    </source>
</evidence>
<keyword evidence="3" id="KW-0560">Oxidoreductase</keyword>
<dbReference type="Proteomes" id="UP001162001">
    <property type="component" value="Segment"/>
</dbReference>
<dbReference type="SUPFAM" id="SSF51197">
    <property type="entry name" value="Clavaminate synthase-like"/>
    <property type="match status" value="1"/>
</dbReference>
<keyword evidence="4" id="KW-0472">Membrane</keyword>
<comment type="similarity">
    <text evidence="1">Belongs to the aspartyl/asparaginyl beta-hydroxylase family.</text>
</comment>
<evidence type="ECO:0000256" key="3">
    <source>
        <dbReference type="ARBA" id="ARBA00023002"/>
    </source>
</evidence>
<evidence type="ECO:0000313" key="7">
    <source>
        <dbReference type="Proteomes" id="UP001162001"/>
    </source>
</evidence>
<dbReference type="Gene3D" id="2.60.120.330">
    <property type="entry name" value="B-lactam Antibiotic, Isopenicillin N Synthase, Chain"/>
    <property type="match status" value="1"/>
</dbReference>
<evidence type="ECO:0000313" key="6">
    <source>
        <dbReference type="EMBL" id="QKF94019.1"/>
    </source>
</evidence>
<organism evidence="6 7">
    <name type="scientific">Fadolivirus FV1/VV64</name>
    <dbReference type="NCBI Taxonomy" id="3070911"/>
    <lineage>
        <taxon>Viruses</taxon>
        <taxon>Varidnaviria</taxon>
        <taxon>Bamfordvirae</taxon>
        <taxon>Nucleocytoviricota</taxon>
        <taxon>Megaviricetes</taxon>
        <taxon>Imitervirales</taxon>
        <taxon>Mimiviridae</taxon>
        <taxon>Klosneuvirinae</taxon>
        <taxon>Fadolivirus</taxon>
        <taxon>Fadolivirus algeromassiliense</taxon>
    </lineage>
</organism>
<dbReference type="Pfam" id="PF05118">
    <property type="entry name" value="Asp_Arg_Hydrox"/>
    <property type="match status" value="1"/>
</dbReference>
<dbReference type="InterPro" id="IPR051821">
    <property type="entry name" value="Asp/Asn_beta-hydroxylase"/>
</dbReference>